<evidence type="ECO:0000313" key="2">
    <source>
        <dbReference type="EMBL" id="RRT56826.1"/>
    </source>
</evidence>
<gene>
    <name evidence="2" type="ORF">B296_00019669</name>
</gene>
<sequence>MKERAYIRRKDHTKHKKGGQEEDRGQLPALLLLQVFPQAAVAVATQSPCPSLCGGANDGLECSGRNSRRGRGRKPRRQVFLVTRRGLVRCSAIPYTFVLVRAQLSVRVKEEPASEGGVGSELCLVLSSCGSSFSRALGDATKHERMATLENKNWDHDLKAGA</sequence>
<evidence type="ECO:0000313" key="3">
    <source>
        <dbReference type="Proteomes" id="UP000287651"/>
    </source>
</evidence>
<feature type="region of interest" description="Disordered" evidence="1">
    <location>
        <begin position="1"/>
        <end position="23"/>
    </location>
</feature>
<proteinExistence type="predicted"/>
<comment type="caution">
    <text evidence="2">The sequence shown here is derived from an EMBL/GenBank/DDBJ whole genome shotgun (WGS) entry which is preliminary data.</text>
</comment>
<evidence type="ECO:0000256" key="1">
    <source>
        <dbReference type="SAM" id="MobiDB-lite"/>
    </source>
</evidence>
<protein>
    <submittedName>
        <fullName evidence="2">Uncharacterized protein</fullName>
    </submittedName>
</protein>
<dbReference type="EMBL" id="AMZH03009449">
    <property type="protein sequence ID" value="RRT56826.1"/>
    <property type="molecule type" value="Genomic_DNA"/>
</dbReference>
<dbReference type="AlphaFoldDB" id="A0A426YYK7"/>
<accession>A0A426YYK7</accession>
<organism evidence="2 3">
    <name type="scientific">Ensete ventricosum</name>
    <name type="common">Abyssinian banana</name>
    <name type="synonym">Musa ensete</name>
    <dbReference type="NCBI Taxonomy" id="4639"/>
    <lineage>
        <taxon>Eukaryota</taxon>
        <taxon>Viridiplantae</taxon>
        <taxon>Streptophyta</taxon>
        <taxon>Embryophyta</taxon>
        <taxon>Tracheophyta</taxon>
        <taxon>Spermatophyta</taxon>
        <taxon>Magnoliopsida</taxon>
        <taxon>Liliopsida</taxon>
        <taxon>Zingiberales</taxon>
        <taxon>Musaceae</taxon>
        <taxon>Ensete</taxon>
    </lineage>
</organism>
<reference evidence="2 3" key="1">
    <citation type="journal article" date="2014" name="Agronomy (Basel)">
        <title>A Draft Genome Sequence for Ensete ventricosum, the Drought-Tolerant Tree Against Hunger.</title>
        <authorList>
            <person name="Harrison J."/>
            <person name="Moore K.A."/>
            <person name="Paszkiewicz K."/>
            <person name="Jones T."/>
            <person name="Grant M."/>
            <person name="Ambacheew D."/>
            <person name="Muzemil S."/>
            <person name="Studholme D.J."/>
        </authorList>
    </citation>
    <scope>NUCLEOTIDE SEQUENCE [LARGE SCALE GENOMIC DNA]</scope>
</reference>
<name>A0A426YYK7_ENSVE</name>
<dbReference type="Proteomes" id="UP000287651">
    <property type="component" value="Unassembled WGS sequence"/>
</dbReference>